<organism evidence="3 4">
    <name type="scientific">Bacillus cereus</name>
    <dbReference type="NCBI Taxonomy" id="1396"/>
    <lineage>
        <taxon>Bacteria</taxon>
        <taxon>Bacillati</taxon>
        <taxon>Bacillota</taxon>
        <taxon>Bacilli</taxon>
        <taxon>Bacillales</taxon>
        <taxon>Bacillaceae</taxon>
        <taxon>Bacillus</taxon>
        <taxon>Bacillus cereus group</taxon>
    </lineage>
</organism>
<feature type="signal peptide" evidence="1">
    <location>
        <begin position="1"/>
        <end position="25"/>
    </location>
</feature>
<sequence length="301" mass="33852">MKKMVSGILVAGILCSGLATQTVSASTDVNPNSLKEKNVTNAKKLAPNKKDIQIIIDDIEFVFDSKPIMKNNRVLIPFRQVTDYIGGDTNWNNKTKTMTVVYKQKKITLENNKNEGTVNGSKKKLDVPVQIINGRVYVPIRFVAEGLGADVSWDSKDKKVNIDIFEQLYTHHFYSNAKGELGAPITPYQYGIRYKQGIAEGRELVSVTDVRDITDNSEDHMIFRDGAFNIGGKLQHTFLSIRSKVENGKATHVQYYVNVLDEKDNILFEKEGELADGSLEKYMNYTGLKVLEDIGYTKTQK</sequence>
<protein>
    <recommendedName>
        <fullName evidence="2">Copper amine oxidase-like N-terminal domain-containing protein</fullName>
    </recommendedName>
</protein>
<name>A0A9X6STL4_BACCE</name>
<evidence type="ECO:0000256" key="1">
    <source>
        <dbReference type="SAM" id="SignalP"/>
    </source>
</evidence>
<dbReference type="InterPro" id="IPR012854">
    <property type="entry name" value="Cu_amine_oxidase-like_N"/>
</dbReference>
<proteinExistence type="predicted"/>
<dbReference type="Pfam" id="PF07833">
    <property type="entry name" value="Cu_amine_oxidN1"/>
    <property type="match status" value="1"/>
</dbReference>
<dbReference type="Proteomes" id="UP000219922">
    <property type="component" value="Unassembled WGS sequence"/>
</dbReference>
<evidence type="ECO:0000259" key="2">
    <source>
        <dbReference type="Pfam" id="PF07833"/>
    </source>
</evidence>
<evidence type="ECO:0000313" key="4">
    <source>
        <dbReference type="Proteomes" id="UP000219922"/>
    </source>
</evidence>
<feature type="domain" description="Copper amine oxidase-like N-terminal" evidence="2">
    <location>
        <begin position="56"/>
        <end position="162"/>
    </location>
</feature>
<evidence type="ECO:0000313" key="3">
    <source>
        <dbReference type="EMBL" id="PDZ94948.1"/>
    </source>
</evidence>
<reference evidence="3 4" key="1">
    <citation type="submission" date="2017-09" db="EMBL/GenBank/DDBJ databases">
        <title>Large-scale bioinformatics analysis of Bacillus genomes uncovers conserved roles of natural products in bacterial physiology.</title>
        <authorList>
            <consortium name="Agbiome Team Llc"/>
            <person name="Bleich R.M."/>
            <person name="Grubbs K.J."/>
            <person name="Santa Maria K.C."/>
            <person name="Allen S.E."/>
            <person name="Farag S."/>
            <person name="Shank E.A."/>
            <person name="Bowers A."/>
        </authorList>
    </citation>
    <scope>NUCLEOTIDE SEQUENCE [LARGE SCALE GENOMIC DNA]</scope>
    <source>
        <strain evidence="3 4">AFS092789</strain>
    </source>
</reference>
<comment type="caution">
    <text evidence="3">The sequence shown here is derived from an EMBL/GenBank/DDBJ whole genome shotgun (WGS) entry which is preliminary data.</text>
</comment>
<dbReference type="InterPro" id="IPR036582">
    <property type="entry name" value="Mao_N_sf"/>
</dbReference>
<dbReference type="RefSeq" id="WP_098006406.1">
    <property type="nucleotide sequence ID" value="NZ_NUJB01000041.1"/>
</dbReference>
<gene>
    <name evidence="3" type="ORF">CON36_31115</name>
</gene>
<accession>A0A9X6STL4</accession>
<dbReference type="SUPFAM" id="SSF55383">
    <property type="entry name" value="Copper amine oxidase, domain N"/>
    <property type="match status" value="1"/>
</dbReference>
<keyword evidence="1" id="KW-0732">Signal</keyword>
<dbReference type="Gene3D" id="3.30.457.10">
    <property type="entry name" value="Copper amine oxidase-like, N-terminal domain"/>
    <property type="match status" value="1"/>
</dbReference>
<dbReference type="AlphaFoldDB" id="A0A9X6STL4"/>
<feature type="chain" id="PRO_5040907645" description="Copper amine oxidase-like N-terminal domain-containing protein" evidence="1">
    <location>
        <begin position="26"/>
        <end position="301"/>
    </location>
</feature>
<dbReference type="EMBL" id="NVMX01000088">
    <property type="protein sequence ID" value="PDZ94948.1"/>
    <property type="molecule type" value="Genomic_DNA"/>
</dbReference>